<evidence type="ECO:0000256" key="13">
    <source>
        <dbReference type="ARBA" id="ARBA00024209"/>
    </source>
</evidence>
<evidence type="ECO:0000256" key="2">
    <source>
        <dbReference type="ARBA" id="ARBA00004167"/>
    </source>
</evidence>
<evidence type="ECO:0000259" key="17">
    <source>
        <dbReference type="PROSITE" id="PS50089"/>
    </source>
</evidence>
<dbReference type="SUPFAM" id="SSF57850">
    <property type="entry name" value="RING/U-box"/>
    <property type="match status" value="1"/>
</dbReference>
<keyword evidence="8 14" id="KW-0863">Zinc-finger</keyword>
<feature type="transmembrane region" description="Helical" evidence="16">
    <location>
        <begin position="81"/>
        <end position="103"/>
    </location>
</feature>
<keyword evidence="19" id="KW-1185">Reference proteome</keyword>
<evidence type="ECO:0000256" key="11">
    <source>
        <dbReference type="ARBA" id="ARBA00022989"/>
    </source>
</evidence>
<reference evidence="18 19" key="4">
    <citation type="journal article" date="2011" name="BMC Genomics">
        <title>RNA-Seq improves annotation of protein-coding genes in the cucumber genome.</title>
        <authorList>
            <person name="Li Z."/>
            <person name="Zhang Z."/>
            <person name="Yan P."/>
            <person name="Huang S."/>
            <person name="Fei Z."/>
            <person name="Lin K."/>
        </authorList>
    </citation>
    <scope>NUCLEOTIDE SEQUENCE [LARGE SCALE GENOMIC DNA]</scope>
    <source>
        <strain evidence="19">cv. 9930</strain>
    </source>
</reference>
<keyword evidence="10" id="KW-0862">Zinc</keyword>
<evidence type="ECO:0000256" key="15">
    <source>
        <dbReference type="SAM" id="MobiDB-lite"/>
    </source>
</evidence>
<accession>A0A0A0LXP0</accession>
<dbReference type="OMA" id="HLCRTSI"/>
<sequence length="303" mass="33232">MLRYQKTESPFGFTEKKIRCILIINKLNTLSTLLLPPSSGHCLPRLLLCNFLNLPPPTMTPTNSTSLTQFAQTIFSYNSNIMLAALISLLLVVLFVLLLHAYANCFFPHPRHHRRTSVTVSYVLAPPRLSRFDSVPFDLGSAPSNSKGLDPSVISAIPLFVYESEEKKCAAAAAAMECVICLSEFEERELGRRLPKCRHGFHLECIDMWLNSHANCPVCREPVIGEAVDCSDAVESGEGEIGRETVNEGQSVQFNSDSSSSSTSSVDPPPLMSSIGASLIRILSRNRSDGRIFPSSNGEELGV</sequence>
<dbReference type="SMR" id="A0A0A0LXP0"/>
<keyword evidence="11 16" id="KW-1133">Transmembrane helix</keyword>
<keyword evidence="7" id="KW-0479">Metal-binding</keyword>
<dbReference type="Gene3D" id="3.30.40.10">
    <property type="entry name" value="Zinc/RING finger domain, C3HC4 (zinc finger)"/>
    <property type="match status" value="1"/>
</dbReference>
<feature type="domain" description="RING-type" evidence="17">
    <location>
        <begin position="178"/>
        <end position="220"/>
    </location>
</feature>
<evidence type="ECO:0000256" key="4">
    <source>
        <dbReference type="ARBA" id="ARBA00012483"/>
    </source>
</evidence>
<evidence type="ECO:0000256" key="8">
    <source>
        <dbReference type="ARBA" id="ARBA00022771"/>
    </source>
</evidence>
<keyword evidence="12 16" id="KW-0472">Membrane</keyword>
<dbReference type="SMART" id="SM00184">
    <property type="entry name" value="RING"/>
    <property type="match status" value="1"/>
</dbReference>
<evidence type="ECO:0000256" key="16">
    <source>
        <dbReference type="SAM" id="Phobius"/>
    </source>
</evidence>
<evidence type="ECO:0000256" key="5">
    <source>
        <dbReference type="ARBA" id="ARBA00022679"/>
    </source>
</evidence>
<comment type="subcellular location">
    <subcellularLocation>
        <location evidence="2">Membrane</location>
        <topology evidence="2">Single-pass membrane protein</topology>
    </subcellularLocation>
</comment>
<dbReference type="InterPro" id="IPR001841">
    <property type="entry name" value="Znf_RING"/>
</dbReference>
<comment type="catalytic activity">
    <reaction evidence="1">
        <text>S-ubiquitinyl-[E2 ubiquitin-conjugating enzyme]-L-cysteine + [acceptor protein]-L-lysine = [E2 ubiquitin-conjugating enzyme]-L-cysteine + N(6)-ubiquitinyl-[acceptor protein]-L-lysine.</text>
        <dbReference type="EC" id="2.3.2.27"/>
    </reaction>
</comment>
<dbReference type="Proteomes" id="UP000029981">
    <property type="component" value="Chromosome 1"/>
</dbReference>
<dbReference type="GO" id="GO:0061630">
    <property type="term" value="F:ubiquitin protein ligase activity"/>
    <property type="evidence" value="ECO:0007669"/>
    <property type="project" value="UniProtKB-EC"/>
</dbReference>
<keyword evidence="5" id="KW-0808">Transferase</keyword>
<evidence type="ECO:0000256" key="14">
    <source>
        <dbReference type="PROSITE-ProRule" id="PRU00175"/>
    </source>
</evidence>
<feature type="region of interest" description="Disordered" evidence="15">
    <location>
        <begin position="251"/>
        <end position="271"/>
    </location>
</feature>
<comment type="similarity">
    <text evidence="13">Belongs to the RING-type zinc finger family. ATL subfamily.</text>
</comment>
<feature type="compositionally biased region" description="Low complexity" evidence="15">
    <location>
        <begin position="256"/>
        <end position="265"/>
    </location>
</feature>
<comment type="pathway">
    <text evidence="3">Protein modification; protein ubiquitination.</text>
</comment>
<evidence type="ECO:0000256" key="1">
    <source>
        <dbReference type="ARBA" id="ARBA00000900"/>
    </source>
</evidence>
<evidence type="ECO:0000256" key="9">
    <source>
        <dbReference type="ARBA" id="ARBA00022786"/>
    </source>
</evidence>
<dbReference type="GO" id="GO:0016020">
    <property type="term" value="C:membrane"/>
    <property type="evidence" value="ECO:0007669"/>
    <property type="project" value="UniProtKB-SubCell"/>
</dbReference>
<keyword evidence="9" id="KW-0833">Ubl conjugation pathway</keyword>
<evidence type="ECO:0000256" key="6">
    <source>
        <dbReference type="ARBA" id="ARBA00022692"/>
    </source>
</evidence>
<evidence type="ECO:0000256" key="10">
    <source>
        <dbReference type="ARBA" id="ARBA00022833"/>
    </source>
</evidence>
<organism evidence="18 19">
    <name type="scientific">Cucumis sativus</name>
    <name type="common">Cucumber</name>
    <dbReference type="NCBI Taxonomy" id="3659"/>
    <lineage>
        <taxon>Eukaryota</taxon>
        <taxon>Viridiplantae</taxon>
        <taxon>Streptophyta</taxon>
        <taxon>Embryophyta</taxon>
        <taxon>Tracheophyta</taxon>
        <taxon>Spermatophyta</taxon>
        <taxon>Magnoliopsida</taxon>
        <taxon>eudicotyledons</taxon>
        <taxon>Gunneridae</taxon>
        <taxon>Pentapetalae</taxon>
        <taxon>rosids</taxon>
        <taxon>fabids</taxon>
        <taxon>Cucurbitales</taxon>
        <taxon>Cucurbitaceae</taxon>
        <taxon>Benincaseae</taxon>
        <taxon>Cucumis</taxon>
    </lineage>
</organism>
<reference evidence="18 19" key="1">
    <citation type="journal article" date="2009" name="Nat. Genet.">
        <title>The genome of the cucumber, Cucumis sativus L.</title>
        <authorList>
            <person name="Huang S."/>
            <person name="Li R."/>
            <person name="Zhang Z."/>
            <person name="Li L."/>
            <person name="Gu X."/>
            <person name="Fan W."/>
            <person name="Lucas W.J."/>
            <person name="Wang X."/>
            <person name="Xie B."/>
            <person name="Ni P."/>
            <person name="Ren Y."/>
            <person name="Zhu H."/>
            <person name="Li J."/>
            <person name="Lin K."/>
            <person name="Jin W."/>
            <person name="Fei Z."/>
            <person name="Li G."/>
            <person name="Staub J."/>
            <person name="Kilian A."/>
            <person name="van der Vossen E.A."/>
            <person name="Wu Y."/>
            <person name="Guo J."/>
            <person name="He J."/>
            <person name="Jia Z."/>
            <person name="Ren Y."/>
            <person name="Tian G."/>
            <person name="Lu Y."/>
            <person name="Ruan J."/>
            <person name="Qian W."/>
            <person name="Wang M."/>
            <person name="Huang Q."/>
            <person name="Li B."/>
            <person name="Xuan Z."/>
            <person name="Cao J."/>
            <person name="Asan"/>
            <person name="Wu Z."/>
            <person name="Zhang J."/>
            <person name="Cai Q."/>
            <person name="Bai Y."/>
            <person name="Zhao B."/>
            <person name="Han Y."/>
            <person name="Li Y."/>
            <person name="Li X."/>
            <person name="Wang S."/>
            <person name="Shi Q."/>
            <person name="Liu S."/>
            <person name="Cho W.K."/>
            <person name="Kim J.Y."/>
            <person name="Xu Y."/>
            <person name="Heller-Uszynska K."/>
            <person name="Miao H."/>
            <person name="Cheng Z."/>
            <person name="Zhang S."/>
            <person name="Wu J."/>
            <person name="Yang Y."/>
            <person name="Kang H."/>
            <person name="Li M."/>
            <person name="Liang H."/>
            <person name="Ren X."/>
            <person name="Shi Z."/>
            <person name="Wen M."/>
            <person name="Jian M."/>
            <person name="Yang H."/>
            <person name="Zhang G."/>
            <person name="Yang Z."/>
            <person name="Chen R."/>
            <person name="Liu S."/>
            <person name="Li J."/>
            <person name="Ma L."/>
            <person name="Liu H."/>
            <person name="Zhou Y."/>
            <person name="Zhao J."/>
            <person name="Fang X."/>
            <person name="Li G."/>
            <person name="Fang L."/>
            <person name="Li Y."/>
            <person name="Liu D."/>
            <person name="Zheng H."/>
            <person name="Zhang Y."/>
            <person name="Qin N."/>
            <person name="Li Z."/>
            <person name="Yang G."/>
            <person name="Yang S."/>
            <person name="Bolund L."/>
            <person name="Kristiansen K."/>
            <person name="Zheng H."/>
            <person name="Li S."/>
            <person name="Zhang X."/>
            <person name="Yang H."/>
            <person name="Wang J."/>
            <person name="Sun R."/>
            <person name="Zhang B."/>
            <person name="Jiang S."/>
            <person name="Wang J."/>
            <person name="Du Y."/>
            <person name="Li S."/>
        </authorList>
    </citation>
    <scope>NUCLEOTIDE SEQUENCE [LARGE SCALE GENOMIC DNA]</scope>
    <source>
        <strain evidence="19">cv. 9930</strain>
    </source>
</reference>
<dbReference type="Gramene" id="KGN65829">
    <property type="protein sequence ID" value="KGN65829"/>
    <property type="gene ID" value="Csa_1G532370"/>
</dbReference>
<dbReference type="InterPro" id="IPR044600">
    <property type="entry name" value="ATL1/ATL16-like"/>
</dbReference>
<dbReference type="EC" id="2.3.2.27" evidence="4"/>
<evidence type="ECO:0000256" key="12">
    <source>
        <dbReference type="ARBA" id="ARBA00023136"/>
    </source>
</evidence>
<dbReference type="eggNOG" id="KOG0800">
    <property type="taxonomic scope" value="Eukaryota"/>
</dbReference>
<evidence type="ECO:0000313" key="19">
    <source>
        <dbReference type="Proteomes" id="UP000029981"/>
    </source>
</evidence>
<reference evidence="18 19" key="2">
    <citation type="journal article" date="2009" name="PLoS ONE">
        <title>An integrated genetic and cytogenetic map of the cucumber genome.</title>
        <authorList>
            <person name="Ren Y."/>
            <person name="Zhang Z."/>
            <person name="Liu J."/>
            <person name="Staub J.E."/>
            <person name="Han Y."/>
            <person name="Cheng Z."/>
            <person name="Li X."/>
            <person name="Lu J."/>
            <person name="Miao H."/>
            <person name="Kang H."/>
            <person name="Xie B."/>
            <person name="Gu X."/>
            <person name="Wang X."/>
            <person name="Du Y."/>
            <person name="Jin W."/>
            <person name="Huang S."/>
        </authorList>
    </citation>
    <scope>NUCLEOTIDE SEQUENCE [LARGE SCALE GENOMIC DNA]</scope>
    <source>
        <strain evidence="19">cv. 9930</strain>
    </source>
</reference>
<protein>
    <recommendedName>
        <fullName evidence="4">RING-type E3 ubiquitin transferase</fullName>
        <ecNumber evidence="4">2.3.2.27</ecNumber>
    </recommendedName>
</protein>
<reference evidence="18 19" key="3">
    <citation type="journal article" date="2010" name="BMC Genomics">
        <title>Transcriptome sequencing and comparative analysis of cucumber flowers with different sex types.</title>
        <authorList>
            <person name="Guo S."/>
            <person name="Zheng Y."/>
            <person name="Joung J.G."/>
            <person name="Liu S."/>
            <person name="Zhang Z."/>
            <person name="Crasta O.R."/>
            <person name="Sobral B.W."/>
            <person name="Xu Y."/>
            <person name="Huang S."/>
            <person name="Fei Z."/>
        </authorList>
    </citation>
    <scope>NUCLEOTIDE SEQUENCE [LARGE SCALE GENOMIC DNA]</scope>
    <source>
        <strain evidence="19">cv. 9930</strain>
    </source>
</reference>
<dbReference type="GO" id="GO:0016567">
    <property type="term" value="P:protein ubiquitination"/>
    <property type="evidence" value="ECO:0007669"/>
    <property type="project" value="InterPro"/>
</dbReference>
<dbReference type="CDD" id="cd16461">
    <property type="entry name" value="RING-H2_EL5-like"/>
    <property type="match status" value="1"/>
</dbReference>
<evidence type="ECO:0000313" key="18">
    <source>
        <dbReference type="EMBL" id="KGN65829.1"/>
    </source>
</evidence>
<keyword evidence="6 16" id="KW-0812">Transmembrane</keyword>
<name>A0A0A0LXP0_CUCSA</name>
<dbReference type="InterPro" id="IPR013083">
    <property type="entry name" value="Znf_RING/FYVE/PHD"/>
</dbReference>
<dbReference type="FunFam" id="3.30.40.10:FF:000187">
    <property type="entry name" value="E3 ubiquitin-protein ligase ATL6"/>
    <property type="match status" value="1"/>
</dbReference>
<dbReference type="Pfam" id="PF13639">
    <property type="entry name" value="zf-RING_2"/>
    <property type="match status" value="1"/>
</dbReference>
<evidence type="ECO:0000256" key="7">
    <source>
        <dbReference type="ARBA" id="ARBA00022723"/>
    </source>
</evidence>
<dbReference type="PROSITE" id="PS50089">
    <property type="entry name" value="ZF_RING_2"/>
    <property type="match status" value="1"/>
</dbReference>
<gene>
    <name evidence="18" type="ORF">Csa_1G532370</name>
</gene>
<dbReference type="EMBL" id="CM002922">
    <property type="protein sequence ID" value="KGN65829.1"/>
    <property type="molecule type" value="Genomic_DNA"/>
</dbReference>
<dbReference type="PANTHER" id="PTHR46913">
    <property type="entry name" value="RING-H2 FINGER PROTEIN ATL16"/>
    <property type="match status" value="1"/>
</dbReference>
<dbReference type="GO" id="GO:0008270">
    <property type="term" value="F:zinc ion binding"/>
    <property type="evidence" value="ECO:0007669"/>
    <property type="project" value="UniProtKB-KW"/>
</dbReference>
<dbReference type="AlphaFoldDB" id="A0A0A0LXP0"/>
<evidence type="ECO:0000256" key="3">
    <source>
        <dbReference type="ARBA" id="ARBA00004906"/>
    </source>
</evidence>
<dbReference type="PANTHER" id="PTHR46913:SF1">
    <property type="entry name" value="RING-H2 FINGER PROTEIN ATL16"/>
    <property type="match status" value="1"/>
</dbReference>
<proteinExistence type="inferred from homology"/>